<dbReference type="Gramene" id="mRNA:HanXRQr2_Chr12g0563981">
    <property type="protein sequence ID" value="CDS:HanXRQr2_Chr12g0563981.1"/>
    <property type="gene ID" value="HanXRQr2_Chr12g0563981"/>
</dbReference>
<reference evidence="1" key="1">
    <citation type="journal article" date="2017" name="Nature">
        <title>The sunflower genome provides insights into oil metabolism, flowering and Asterid evolution.</title>
        <authorList>
            <person name="Badouin H."/>
            <person name="Gouzy J."/>
            <person name="Grassa C.J."/>
            <person name="Murat F."/>
            <person name="Staton S.E."/>
            <person name="Cottret L."/>
            <person name="Lelandais-Briere C."/>
            <person name="Owens G.L."/>
            <person name="Carrere S."/>
            <person name="Mayjonade B."/>
            <person name="Legrand L."/>
            <person name="Gill N."/>
            <person name="Kane N.C."/>
            <person name="Bowers J.E."/>
            <person name="Hubner S."/>
            <person name="Bellec A."/>
            <person name="Berard A."/>
            <person name="Berges H."/>
            <person name="Blanchet N."/>
            <person name="Boniface M.C."/>
            <person name="Brunel D."/>
            <person name="Catrice O."/>
            <person name="Chaidir N."/>
            <person name="Claudel C."/>
            <person name="Donnadieu C."/>
            <person name="Faraut T."/>
            <person name="Fievet G."/>
            <person name="Helmstetter N."/>
            <person name="King M."/>
            <person name="Knapp S.J."/>
            <person name="Lai Z."/>
            <person name="Le Paslier M.C."/>
            <person name="Lippi Y."/>
            <person name="Lorenzon L."/>
            <person name="Mandel J.R."/>
            <person name="Marage G."/>
            <person name="Marchand G."/>
            <person name="Marquand E."/>
            <person name="Bret-Mestries E."/>
            <person name="Morien E."/>
            <person name="Nambeesan S."/>
            <person name="Nguyen T."/>
            <person name="Pegot-Espagnet P."/>
            <person name="Pouilly N."/>
            <person name="Raftis F."/>
            <person name="Sallet E."/>
            <person name="Schiex T."/>
            <person name="Thomas J."/>
            <person name="Vandecasteele C."/>
            <person name="Vares D."/>
            <person name="Vear F."/>
            <person name="Vautrin S."/>
            <person name="Crespi M."/>
            <person name="Mangin B."/>
            <person name="Burke J.M."/>
            <person name="Salse J."/>
            <person name="Munos S."/>
            <person name="Vincourt P."/>
            <person name="Rieseberg L.H."/>
            <person name="Langlade N.B."/>
        </authorList>
    </citation>
    <scope>NUCLEOTIDE SEQUENCE</scope>
    <source>
        <tissue evidence="1">Leaves</tissue>
    </source>
</reference>
<proteinExistence type="predicted"/>
<organism evidence="1 2">
    <name type="scientific">Helianthus annuus</name>
    <name type="common">Common sunflower</name>
    <dbReference type="NCBI Taxonomy" id="4232"/>
    <lineage>
        <taxon>Eukaryota</taxon>
        <taxon>Viridiplantae</taxon>
        <taxon>Streptophyta</taxon>
        <taxon>Embryophyta</taxon>
        <taxon>Tracheophyta</taxon>
        <taxon>Spermatophyta</taxon>
        <taxon>Magnoliopsida</taxon>
        <taxon>eudicotyledons</taxon>
        <taxon>Gunneridae</taxon>
        <taxon>Pentapetalae</taxon>
        <taxon>asterids</taxon>
        <taxon>campanulids</taxon>
        <taxon>Asterales</taxon>
        <taxon>Asteraceae</taxon>
        <taxon>Asteroideae</taxon>
        <taxon>Heliantheae alliance</taxon>
        <taxon>Heliantheae</taxon>
        <taxon>Helianthus</taxon>
    </lineage>
</organism>
<keyword evidence="2" id="KW-1185">Reference proteome</keyword>
<dbReference type="AlphaFoldDB" id="A0A9K3HK07"/>
<sequence length="58" mass="7172">MSDSNSFYFRHSYGLWCRICGGEHEELKCYFLTYSVTPRFLETYIRIVFIFRFHFRNS</sequence>
<protein>
    <submittedName>
        <fullName evidence="1">Uncharacterized protein</fullName>
    </submittedName>
</protein>
<dbReference type="EMBL" id="MNCJ02000327">
    <property type="protein sequence ID" value="KAF5779819.1"/>
    <property type="molecule type" value="Genomic_DNA"/>
</dbReference>
<name>A0A9K3HK07_HELAN</name>
<accession>A0A9K3HK07</accession>
<evidence type="ECO:0000313" key="1">
    <source>
        <dbReference type="EMBL" id="KAF5779819.1"/>
    </source>
</evidence>
<evidence type="ECO:0000313" key="2">
    <source>
        <dbReference type="Proteomes" id="UP000215914"/>
    </source>
</evidence>
<gene>
    <name evidence="1" type="ORF">HanXRQr2_Chr12g0563981</name>
</gene>
<dbReference type="Proteomes" id="UP000215914">
    <property type="component" value="Unassembled WGS sequence"/>
</dbReference>
<comment type="caution">
    <text evidence="1">The sequence shown here is derived from an EMBL/GenBank/DDBJ whole genome shotgun (WGS) entry which is preliminary data.</text>
</comment>
<reference evidence="1" key="2">
    <citation type="submission" date="2020-06" db="EMBL/GenBank/DDBJ databases">
        <title>Helianthus annuus Genome sequencing and assembly Release 2.</title>
        <authorList>
            <person name="Gouzy J."/>
            <person name="Langlade N."/>
            <person name="Munos S."/>
        </authorList>
    </citation>
    <scope>NUCLEOTIDE SEQUENCE</scope>
    <source>
        <tissue evidence="1">Leaves</tissue>
    </source>
</reference>